<dbReference type="InterPro" id="IPR009080">
    <property type="entry name" value="tRNAsynth_Ia_anticodon-bd"/>
</dbReference>
<dbReference type="InterPro" id="IPR024909">
    <property type="entry name" value="Cys-tRNA/MSH_ligase"/>
</dbReference>
<dbReference type="NCBIfam" id="TIGR00435">
    <property type="entry name" value="cysS"/>
    <property type="match status" value="1"/>
</dbReference>
<dbReference type="GO" id="GO:0005524">
    <property type="term" value="F:ATP binding"/>
    <property type="evidence" value="ECO:0007669"/>
    <property type="project" value="UniProtKB-UniRule"/>
</dbReference>
<evidence type="ECO:0000256" key="5">
    <source>
        <dbReference type="ARBA" id="ARBA00022833"/>
    </source>
</evidence>
<name>A0A7X0IJ93_9ACTN</name>
<keyword evidence="4 10" id="KW-0547">Nucleotide-binding</keyword>
<gene>
    <name evidence="10" type="primary">cysS</name>
    <name evidence="13" type="ORF">BJ992_005666</name>
</gene>
<keyword evidence="3 10" id="KW-0479">Metal-binding</keyword>
<evidence type="ECO:0000259" key="12">
    <source>
        <dbReference type="Pfam" id="PF23493"/>
    </source>
</evidence>
<dbReference type="Gene3D" id="1.20.120.640">
    <property type="entry name" value="Anticodon-binding domain of a subclass of class I aminoacyl-tRNA synthetases"/>
    <property type="match status" value="1"/>
</dbReference>
<dbReference type="RefSeq" id="WP_184986126.1">
    <property type="nucleotide sequence ID" value="NZ_BAAALO010000041.1"/>
</dbReference>
<dbReference type="GO" id="GO:0006423">
    <property type="term" value="P:cysteinyl-tRNA aminoacylation"/>
    <property type="evidence" value="ECO:0007669"/>
    <property type="project" value="UniProtKB-UniRule"/>
</dbReference>
<dbReference type="Pfam" id="PF23493">
    <property type="entry name" value="CysS_C"/>
    <property type="match status" value="1"/>
</dbReference>
<comment type="cofactor">
    <cofactor evidence="10">
        <name>Zn(2+)</name>
        <dbReference type="ChEBI" id="CHEBI:29105"/>
    </cofactor>
    <text evidence="10">Binds 1 zinc ion per subunit.</text>
</comment>
<dbReference type="GO" id="GO:0004817">
    <property type="term" value="F:cysteine-tRNA ligase activity"/>
    <property type="evidence" value="ECO:0007669"/>
    <property type="project" value="UniProtKB-UniRule"/>
</dbReference>
<comment type="subcellular location">
    <subcellularLocation>
        <location evidence="10">Cytoplasm</location>
    </subcellularLocation>
</comment>
<keyword evidence="10" id="KW-0963">Cytoplasm</keyword>
<dbReference type="CDD" id="cd00672">
    <property type="entry name" value="CysRS_core"/>
    <property type="match status" value="1"/>
</dbReference>
<comment type="caution">
    <text evidence="13">The sequence shown here is derived from an EMBL/GenBank/DDBJ whole genome shotgun (WGS) entry which is preliminary data.</text>
</comment>
<feature type="binding site" evidence="10">
    <location>
        <position position="248"/>
    </location>
    <ligand>
        <name>Zn(2+)</name>
        <dbReference type="ChEBI" id="CHEBI:29105"/>
    </ligand>
</feature>
<keyword evidence="5 10" id="KW-0862">Zinc</keyword>
<dbReference type="InterPro" id="IPR014729">
    <property type="entry name" value="Rossmann-like_a/b/a_fold"/>
</dbReference>
<keyword evidence="6 10" id="KW-0067">ATP-binding</keyword>
<dbReference type="GO" id="GO:0008270">
    <property type="term" value="F:zinc ion binding"/>
    <property type="evidence" value="ECO:0007669"/>
    <property type="project" value="UniProtKB-UniRule"/>
</dbReference>
<protein>
    <recommendedName>
        <fullName evidence="10">Cysteine--tRNA ligase</fullName>
        <ecNumber evidence="10">6.1.1.16</ecNumber>
    </recommendedName>
    <alternativeName>
        <fullName evidence="10">Cysteinyl-tRNA synthetase</fullName>
        <shortName evidence="10">CysRS</shortName>
    </alternativeName>
</protein>
<dbReference type="PANTHER" id="PTHR10890:SF3">
    <property type="entry name" value="CYSTEINE--TRNA LIGASE, CYTOPLASMIC"/>
    <property type="match status" value="1"/>
</dbReference>
<dbReference type="HAMAP" id="MF_00041">
    <property type="entry name" value="Cys_tRNA_synth"/>
    <property type="match status" value="1"/>
</dbReference>
<feature type="short sequence motif" description="'KMSKS' region" evidence="10">
    <location>
        <begin position="280"/>
        <end position="284"/>
    </location>
</feature>
<dbReference type="PRINTS" id="PR00983">
    <property type="entry name" value="TRNASYNTHCYS"/>
</dbReference>
<feature type="domain" description="Cysteinyl-tRNA ligase anticodon binding" evidence="12">
    <location>
        <begin position="414"/>
        <end position="462"/>
    </location>
</feature>
<evidence type="ECO:0000256" key="6">
    <source>
        <dbReference type="ARBA" id="ARBA00022840"/>
    </source>
</evidence>
<dbReference type="PANTHER" id="PTHR10890">
    <property type="entry name" value="CYSTEINYL-TRNA SYNTHETASE"/>
    <property type="match status" value="1"/>
</dbReference>
<evidence type="ECO:0000256" key="10">
    <source>
        <dbReference type="HAMAP-Rule" id="MF_00041"/>
    </source>
</evidence>
<dbReference type="InterPro" id="IPR056411">
    <property type="entry name" value="CysS_C"/>
</dbReference>
<evidence type="ECO:0000256" key="1">
    <source>
        <dbReference type="ARBA" id="ARBA00011245"/>
    </source>
</evidence>
<evidence type="ECO:0000256" key="2">
    <source>
        <dbReference type="ARBA" id="ARBA00022598"/>
    </source>
</evidence>
<keyword evidence="14" id="KW-1185">Reference proteome</keyword>
<evidence type="ECO:0000313" key="13">
    <source>
        <dbReference type="EMBL" id="MBB6476235.1"/>
    </source>
</evidence>
<proteinExistence type="inferred from homology"/>
<feature type="binding site" evidence="10">
    <location>
        <position position="28"/>
    </location>
    <ligand>
        <name>Zn(2+)</name>
        <dbReference type="ChEBI" id="CHEBI:29105"/>
    </ligand>
</feature>
<feature type="binding site" evidence="10">
    <location>
        <position position="252"/>
    </location>
    <ligand>
        <name>Zn(2+)</name>
        <dbReference type="ChEBI" id="CHEBI:29105"/>
    </ligand>
</feature>
<comment type="similarity">
    <text evidence="10">Belongs to the class-I aminoacyl-tRNA synthetase family.</text>
</comment>
<dbReference type="SUPFAM" id="SSF52374">
    <property type="entry name" value="Nucleotidylyl transferase"/>
    <property type="match status" value="1"/>
</dbReference>
<dbReference type="Proteomes" id="UP000555564">
    <property type="component" value="Unassembled WGS sequence"/>
</dbReference>
<dbReference type="SUPFAM" id="SSF47323">
    <property type="entry name" value="Anticodon-binding domain of a subclass of class I aminoacyl-tRNA synthetases"/>
    <property type="match status" value="1"/>
</dbReference>
<evidence type="ECO:0000256" key="7">
    <source>
        <dbReference type="ARBA" id="ARBA00022917"/>
    </source>
</evidence>
<comment type="subunit">
    <text evidence="1 10">Monomer.</text>
</comment>
<dbReference type="Gene3D" id="3.40.50.620">
    <property type="entry name" value="HUPs"/>
    <property type="match status" value="1"/>
</dbReference>
<dbReference type="InterPro" id="IPR015803">
    <property type="entry name" value="Cys-tRNA-ligase"/>
</dbReference>
<feature type="binding site" evidence="10">
    <location>
        <position position="223"/>
    </location>
    <ligand>
        <name>Zn(2+)</name>
        <dbReference type="ChEBI" id="CHEBI:29105"/>
    </ligand>
</feature>
<evidence type="ECO:0000259" key="11">
    <source>
        <dbReference type="Pfam" id="PF01406"/>
    </source>
</evidence>
<dbReference type="EMBL" id="JACHIU010000001">
    <property type="protein sequence ID" value="MBB6476235.1"/>
    <property type="molecule type" value="Genomic_DNA"/>
</dbReference>
<feature type="domain" description="tRNA synthetases class I catalytic" evidence="11">
    <location>
        <begin position="20"/>
        <end position="327"/>
    </location>
</feature>
<feature type="binding site" evidence="10">
    <location>
        <position position="283"/>
    </location>
    <ligand>
        <name>ATP</name>
        <dbReference type="ChEBI" id="CHEBI:30616"/>
    </ligand>
</feature>
<dbReference type="EC" id="6.1.1.16" evidence="10"/>
<keyword evidence="8 10" id="KW-0030">Aminoacyl-tRNA synthetase</keyword>
<keyword evidence="7 10" id="KW-0648">Protein biosynthesis</keyword>
<sequence length="463" mass="52240">MLRLYDTRTRQAESIVPEGARVVRDYTCGPTVYRYAHVGNLRSYLLPDLMRRVLERRGVRVVVCQNITDVGHLADDDQIDATGEDKILAQARREGRSALEIARFYEEAFRQDTLKLNIRPPDHTPRATESIDLMIEMIAKLIERGHAYAASDGSVFFDATSFPTYGEISGNRLDALKPGHRIEPDERKRFHADWALWKGATTPGEMTWDSPWGLGFPGWHIECSAMSLRFLGEHIDVHTGGKDLRFPHHEDERAQSNSTVGHDVVSHWVHGEHILFDGRKMAKSTGNVVLLSDVEDAGLDPLAVRLALLEHRYRQQMNLTWDTITAADRTLRRWRTQVATWAESPSAALDTTYATRVTAAFEDDLDTPQALRILRELERDESIPPGSRFETFLHLDHLFGLDLSADIGKPPTVPVLPEGAAELLEARAKAREAKDWPTSDRLRDELASLGVKVTDTPEGQTWT</sequence>
<evidence type="ECO:0000256" key="8">
    <source>
        <dbReference type="ARBA" id="ARBA00023146"/>
    </source>
</evidence>
<feature type="short sequence motif" description="'HIGH' region" evidence="10">
    <location>
        <begin position="30"/>
        <end position="40"/>
    </location>
</feature>
<evidence type="ECO:0000313" key="14">
    <source>
        <dbReference type="Proteomes" id="UP000555564"/>
    </source>
</evidence>
<evidence type="ECO:0000256" key="9">
    <source>
        <dbReference type="ARBA" id="ARBA00047398"/>
    </source>
</evidence>
<comment type="catalytic activity">
    <reaction evidence="9 10">
        <text>tRNA(Cys) + L-cysteine + ATP = L-cysteinyl-tRNA(Cys) + AMP + diphosphate</text>
        <dbReference type="Rhea" id="RHEA:17773"/>
        <dbReference type="Rhea" id="RHEA-COMP:9661"/>
        <dbReference type="Rhea" id="RHEA-COMP:9679"/>
        <dbReference type="ChEBI" id="CHEBI:30616"/>
        <dbReference type="ChEBI" id="CHEBI:33019"/>
        <dbReference type="ChEBI" id="CHEBI:35235"/>
        <dbReference type="ChEBI" id="CHEBI:78442"/>
        <dbReference type="ChEBI" id="CHEBI:78517"/>
        <dbReference type="ChEBI" id="CHEBI:456215"/>
        <dbReference type="EC" id="6.1.1.16"/>
    </reaction>
</comment>
<keyword evidence="2 10" id="KW-0436">Ligase</keyword>
<reference evidence="13 14" key="1">
    <citation type="submission" date="2020-08" db="EMBL/GenBank/DDBJ databases">
        <title>Sequencing the genomes of 1000 actinobacteria strains.</title>
        <authorList>
            <person name="Klenk H.-P."/>
        </authorList>
    </citation>
    <scope>NUCLEOTIDE SEQUENCE [LARGE SCALE GENOMIC DNA]</scope>
    <source>
        <strain evidence="13 14">DSM 44936</strain>
    </source>
</reference>
<evidence type="ECO:0000256" key="4">
    <source>
        <dbReference type="ARBA" id="ARBA00022741"/>
    </source>
</evidence>
<accession>A0A7X0IJ93</accession>
<dbReference type="AlphaFoldDB" id="A0A7X0IJ93"/>
<dbReference type="InterPro" id="IPR032678">
    <property type="entry name" value="tRNA-synt_1_cat_dom"/>
</dbReference>
<dbReference type="Pfam" id="PF01406">
    <property type="entry name" value="tRNA-synt_1e"/>
    <property type="match status" value="1"/>
</dbReference>
<organism evidence="13 14">
    <name type="scientific">Sphaerisporangium rubeum</name>
    <dbReference type="NCBI Taxonomy" id="321317"/>
    <lineage>
        <taxon>Bacteria</taxon>
        <taxon>Bacillati</taxon>
        <taxon>Actinomycetota</taxon>
        <taxon>Actinomycetes</taxon>
        <taxon>Streptosporangiales</taxon>
        <taxon>Streptosporangiaceae</taxon>
        <taxon>Sphaerisporangium</taxon>
    </lineage>
</organism>
<evidence type="ECO:0000256" key="3">
    <source>
        <dbReference type="ARBA" id="ARBA00022723"/>
    </source>
</evidence>
<dbReference type="GO" id="GO:0005829">
    <property type="term" value="C:cytosol"/>
    <property type="evidence" value="ECO:0007669"/>
    <property type="project" value="TreeGrafter"/>
</dbReference>